<dbReference type="EMBL" id="JBITLV010000001">
    <property type="protein sequence ID" value="MFI7586571.1"/>
    <property type="molecule type" value="Genomic_DNA"/>
</dbReference>
<protein>
    <submittedName>
        <fullName evidence="1">Uncharacterized protein</fullName>
    </submittedName>
</protein>
<evidence type="ECO:0000313" key="1">
    <source>
        <dbReference type="EMBL" id="MFI7586571.1"/>
    </source>
</evidence>
<accession>A0ABW8AJM7</accession>
<evidence type="ECO:0000313" key="2">
    <source>
        <dbReference type="Proteomes" id="UP001612915"/>
    </source>
</evidence>
<reference evidence="1 2" key="1">
    <citation type="submission" date="2024-10" db="EMBL/GenBank/DDBJ databases">
        <title>The Natural Products Discovery Center: Release of the First 8490 Sequenced Strains for Exploring Actinobacteria Biosynthetic Diversity.</title>
        <authorList>
            <person name="Kalkreuter E."/>
            <person name="Kautsar S.A."/>
            <person name="Yang D."/>
            <person name="Bader C.D."/>
            <person name="Teijaro C.N."/>
            <person name="Fluegel L."/>
            <person name="Davis C.M."/>
            <person name="Simpson J.R."/>
            <person name="Lauterbach L."/>
            <person name="Steele A.D."/>
            <person name="Gui C."/>
            <person name="Meng S."/>
            <person name="Li G."/>
            <person name="Viehrig K."/>
            <person name="Ye F."/>
            <person name="Su P."/>
            <person name="Kiefer A.F."/>
            <person name="Nichols A."/>
            <person name="Cepeda A.J."/>
            <person name="Yan W."/>
            <person name="Fan B."/>
            <person name="Jiang Y."/>
            <person name="Adhikari A."/>
            <person name="Zheng C.-J."/>
            <person name="Schuster L."/>
            <person name="Cowan T.M."/>
            <person name="Smanski M.J."/>
            <person name="Chevrette M.G."/>
            <person name="De Carvalho L.P.S."/>
            <person name="Shen B."/>
        </authorList>
    </citation>
    <scope>NUCLEOTIDE SEQUENCE [LARGE SCALE GENOMIC DNA]</scope>
    <source>
        <strain evidence="1 2">NPDC049639</strain>
    </source>
</reference>
<gene>
    <name evidence="1" type="ORF">ACIB24_05800</name>
</gene>
<proteinExistence type="predicted"/>
<name>A0ABW8AJM7_9ACTN</name>
<sequence length="61" mass="6754">MRINQVRLISHLIVAFVLLTGAWSLHSLVSPDLGHDHTDVGTTSGTCRANPPIQTVYCQRR</sequence>
<organism evidence="1 2">
    <name type="scientific">Spongisporangium articulatum</name>
    <dbReference type="NCBI Taxonomy" id="3362603"/>
    <lineage>
        <taxon>Bacteria</taxon>
        <taxon>Bacillati</taxon>
        <taxon>Actinomycetota</taxon>
        <taxon>Actinomycetes</taxon>
        <taxon>Kineosporiales</taxon>
        <taxon>Kineosporiaceae</taxon>
        <taxon>Spongisporangium</taxon>
    </lineage>
</organism>
<comment type="caution">
    <text evidence="1">The sequence shown here is derived from an EMBL/GenBank/DDBJ whole genome shotgun (WGS) entry which is preliminary data.</text>
</comment>
<dbReference type="Proteomes" id="UP001612915">
    <property type="component" value="Unassembled WGS sequence"/>
</dbReference>
<keyword evidence="2" id="KW-1185">Reference proteome</keyword>
<dbReference type="RefSeq" id="WP_398276447.1">
    <property type="nucleotide sequence ID" value="NZ_JBITLV010000001.1"/>
</dbReference>